<proteinExistence type="predicted"/>
<name>A0A3P1B3S7_9FLAO</name>
<keyword evidence="1 2" id="KW-0732">Signal</keyword>
<feature type="signal peptide" evidence="2">
    <location>
        <begin position="1"/>
        <end position="18"/>
    </location>
</feature>
<comment type="caution">
    <text evidence="4">The sequence shown here is derived from an EMBL/GenBank/DDBJ whole genome shotgun (WGS) entry which is preliminary data.</text>
</comment>
<dbReference type="Proteomes" id="UP000268372">
    <property type="component" value="Unassembled WGS sequence"/>
</dbReference>
<evidence type="ECO:0000256" key="1">
    <source>
        <dbReference type="ARBA" id="ARBA00022729"/>
    </source>
</evidence>
<dbReference type="AlphaFoldDB" id="A0A3P1B3S7"/>
<dbReference type="OrthoDB" id="3179827at2"/>
<dbReference type="NCBIfam" id="TIGR04183">
    <property type="entry name" value="Por_Secre_tail"/>
    <property type="match status" value="1"/>
</dbReference>
<sequence>MKKLILMLLTLAPFVTKAQVTLIPDQNFENYLVHWGYDSDGLINGQILTNDALTVTELDFINKSPNNISWVDLDGFNDFANLEILKVGNGATNISFANLINLKNIYLDNPILSSFDATPLTSLEELELDNTTLDVPAREIRELDFSNSPKFNYLFVRELRNLERISLRNNQASAVSIILYAGSDYNICIEVDDPLDATNNLPPYDNWSITWDGVHDYTNFYFSDVCTLNIEKFVNENFKIYPNPAIEYVSIEQKETEGVTLQSVQILDSSGKWIKSIRENFNQIDVSNLSKGMYLFVIQTDKGNKTEKIVIK</sequence>
<dbReference type="InterPro" id="IPR032675">
    <property type="entry name" value="LRR_dom_sf"/>
</dbReference>
<keyword evidence="5" id="KW-1185">Reference proteome</keyword>
<dbReference type="EMBL" id="RQTJ01000010">
    <property type="protein sequence ID" value="RRA95253.1"/>
    <property type="molecule type" value="Genomic_DNA"/>
</dbReference>
<evidence type="ECO:0000256" key="2">
    <source>
        <dbReference type="SAM" id="SignalP"/>
    </source>
</evidence>
<protein>
    <submittedName>
        <fullName evidence="4">T9SS C-terminal target domain-containing protein</fullName>
    </submittedName>
</protein>
<evidence type="ECO:0000313" key="5">
    <source>
        <dbReference type="Proteomes" id="UP000268372"/>
    </source>
</evidence>
<reference evidence="4 5" key="1">
    <citation type="submission" date="2018-11" db="EMBL/GenBank/DDBJ databases">
        <title>Flavobacterium sp. nov., YIM 102796 draft genome.</title>
        <authorList>
            <person name="Li G."/>
            <person name="Jiang Y."/>
        </authorList>
    </citation>
    <scope>NUCLEOTIDE SEQUENCE [LARGE SCALE GENOMIC DNA]</scope>
    <source>
        <strain evidence="4 5">YIM 102796</strain>
    </source>
</reference>
<accession>A0A3P1B3S7</accession>
<organism evidence="4 5">
    <name type="scientific">Paenimyroides viscosum</name>
    <dbReference type="NCBI Taxonomy" id="2488729"/>
    <lineage>
        <taxon>Bacteria</taxon>
        <taxon>Pseudomonadati</taxon>
        <taxon>Bacteroidota</taxon>
        <taxon>Flavobacteriia</taxon>
        <taxon>Flavobacteriales</taxon>
        <taxon>Flavobacteriaceae</taxon>
        <taxon>Paenimyroides</taxon>
    </lineage>
</organism>
<dbReference type="SUPFAM" id="SSF52058">
    <property type="entry name" value="L domain-like"/>
    <property type="match status" value="1"/>
</dbReference>
<dbReference type="Pfam" id="PF18962">
    <property type="entry name" value="Por_Secre_tail"/>
    <property type="match status" value="1"/>
</dbReference>
<gene>
    <name evidence="4" type="ORF">EG242_06430</name>
</gene>
<evidence type="ECO:0000259" key="3">
    <source>
        <dbReference type="Pfam" id="PF18962"/>
    </source>
</evidence>
<dbReference type="InterPro" id="IPR026444">
    <property type="entry name" value="Secre_tail"/>
</dbReference>
<dbReference type="RefSeq" id="WP_124899077.1">
    <property type="nucleotide sequence ID" value="NZ_RQTJ01000010.1"/>
</dbReference>
<evidence type="ECO:0000313" key="4">
    <source>
        <dbReference type="EMBL" id="RRA95253.1"/>
    </source>
</evidence>
<feature type="chain" id="PRO_5017925180" evidence="2">
    <location>
        <begin position="19"/>
        <end position="312"/>
    </location>
</feature>
<feature type="domain" description="Secretion system C-terminal sorting" evidence="3">
    <location>
        <begin position="240"/>
        <end position="311"/>
    </location>
</feature>
<dbReference type="Gene3D" id="3.80.10.10">
    <property type="entry name" value="Ribonuclease Inhibitor"/>
    <property type="match status" value="1"/>
</dbReference>